<name>A0A1H6L9K2_9GAMM</name>
<dbReference type="STRING" id="173990.SAMN05660691_01613"/>
<evidence type="ECO:0000313" key="1">
    <source>
        <dbReference type="EMBL" id="SEH81145.1"/>
    </source>
</evidence>
<gene>
    <name evidence="1" type="ORF">SAMN05660691_01613</name>
</gene>
<keyword evidence="2" id="KW-1185">Reference proteome</keyword>
<dbReference type="RefSeq" id="WP_092792093.1">
    <property type="nucleotide sequence ID" value="NZ_FNXF01000004.1"/>
</dbReference>
<accession>A0A1H6L9K2</accession>
<proteinExistence type="predicted"/>
<evidence type="ECO:0000313" key="2">
    <source>
        <dbReference type="Proteomes" id="UP000199371"/>
    </source>
</evidence>
<dbReference type="AlphaFoldDB" id="A0A1H6L9K2"/>
<dbReference type="InterPro" id="IPR003795">
    <property type="entry name" value="DUF192"/>
</dbReference>
<reference evidence="2" key="1">
    <citation type="submission" date="2016-10" db="EMBL/GenBank/DDBJ databases">
        <authorList>
            <person name="Varghese N."/>
            <person name="Submissions S."/>
        </authorList>
    </citation>
    <scope>NUCLEOTIDE SEQUENCE [LARGE SCALE GENOMIC DNA]</scope>
    <source>
        <strain evidence="2">DSM 17616</strain>
    </source>
</reference>
<organism evidence="1 2">
    <name type="scientific">Rheinheimera pacifica</name>
    <dbReference type="NCBI Taxonomy" id="173990"/>
    <lineage>
        <taxon>Bacteria</taxon>
        <taxon>Pseudomonadati</taxon>
        <taxon>Pseudomonadota</taxon>
        <taxon>Gammaproteobacteria</taxon>
        <taxon>Chromatiales</taxon>
        <taxon>Chromatiaceae</taxon>
        <taxon>Rheinheimera</taxon>
    </lineage>
</organism>
<dbReference type="InterPro" id="IPR038695">
    <property type="entry name" value="Saro_0823-like_sf"/>
</dbReference>
<dbReference type="Pfam" id="PF02643">
    <property type="entry name" value="DUF192"/>
    <property type="match status" value="1"/>
</dbReference>
<dbReference type="OrthoDB" id="9813379at2"/>
<protein>
    <recommendedName>
        <fullName evidence="3">DUF192 domain-containing protein</fullName>
    </recommendedName>
</protein>
<evidence type="ECO:0008006" key="3">
    <source>
        <dbReference type="Google" id="ProtNLM"/>
    </source>
</evidence>
<dbReference type="Proteomes" id="UP000199371">
    <property type="component" value="Unassembled WGS sequence"/>
</dbReference>
<dbReference type="EMBL" id="FNXF01000004">
    <property type="protein sequence ID" value="SEH81145.1"/>
    <property type="molecule type" value="Genomic_DNA"/>
</dbReference>
<dbReference type="Gene3D" id="2.60.120.1140">
    <property type="entry name" value="Protein of unknown function DUF192"/>
    <property type="match status" value="1"/>
</dbReference>
<sequence>MLKDKALYRFSDELLLSHLWLPAGFWGRLRGLIGRPALQLSQGMLLANCHAVHMFFMRYRIDVVFIDKDFVITSTVSELAPFSWCSDAGASHTLELAAGAIAYMSLTVGQQLVVRDK</sequence>